<dbReference type="Gene3D" id="1.25.40.180">
    <property type="match status" value="1"/>
</dbReference>
<evidence type="ECO:0000313" key="4">
    <source>
        <dbReference type="EMBL" id="VDI28364.1"/>
    </source>
</evidence>
<dbReference type="EMBL" id="UYJE01004478">
    <property type="protein sequence ID" value="VDI28364.1"/>
    <property type="molecule type" value="Genomic_DNA"/>
</dbReference>
<dbReference type="PANTHER" id="PTHR23254">
    <property type="entry name" value="EIF4G DOMAIN PROTEIN"/>
    <property type="match status" value="1"/>
</dbReference>
<dbReference type="InterPro" id="IPR001878">
    <property type="entry name" value="Znf_CCHC"/>
</dbReference>
<evidence type="ECO:0000259" key="2">
    <source>
        <dbReference type="PROSITE" id="PS50158"/>
    </source>
</evidence>
<evidence type="ECO:0000256" key="1">
    <source>
        <dbReference type="PROSITE-ProRule" id="PRU00047"/>
    </source>
</evidence>
<dbReference type="InterPro" id="IPR036053">
    <property type="entry name" value="PABP-dom"/>
</dbReference>
<dbReference type="Proteomes" id="UP000596742">
    <property type="component" value="Unassembled WGS sequence"/>
</dbReference>
<keyword evidence="1" id="KW-0862">Zinc</keyword>
<protein>
    <submittedName>
        <fullName evidence="4">Polyadenylate-binding protein</fullName>
    </submittedName>
</protein>
<dbReference type="InterPro" id="IPR051367">
    <property type="entry name" value="mRNA_TranslReg/HistoneTransl"/>
</dbReference>
<keyword evidence="1" id="KW-0479">Metal-binding</keyword>
<dbReference type="SUPFAM" id="SSF48371">
    <property type="entry name" value="ARM repeat"/>
    <property type="match status" value="1"/>
</dbReference>
<dbReference type="InterPro" id="IPR002004">
    <property type="entry name" value="PABP_HYD_C"/>
</dbReference>
<proteinExistence type="predicted"/>
<dbReference type="Gene3D" id="1.10.1900.10">
    <property type="entry name" value="c-terminal domain of poly(a) binding protein"/>
    <property type="match status" value="1"/>
</dbReference>
<dbReference type="PROSITE" id="PS51309">
    <property type="entry name" value="PABC"/>
    <property type="match status" value="1"/>
</dbReference>
<organism evidence="4 5">
    <name type="scientific">Mytilus galloprovincialis</name>
    <name type="common">Mediterranean mussel</name>
    <dbReference type="NCBI Taxonomy" id="29158"/>
    <lineage>
        <taxon>Eukaryota</taxon>
        <taxon>Metazoa</taxon>
        <taxon>Spiralia</taxon>
        <taxon>Lophotrochozoa</taxon>
        <taxon>Mollusca</taxon>
        <taxon>Bivalvia</taxon>
        <taxon>Autobranchia</taxon>
        <taxon>Pteriomorphia</taxon>
        <taxon>Mytilida</taxon>
        <taxon>Mytiloidea</taxon>
        <taxon>Mytilidae</taxon>
        <taxon>Mytilinae</taxon>
        <taxon>Mytilus</taxon>
    </lineage>
</organism>
<dbReference type="InterPro" id="IPR036875">
    <property type="entry name" value="Znf_CCHC_sf"/>
</dbReference>
<gene>
    <name evidence="4" type="ORF">MGAL_10B075193</name>
</gene>
<dbReference type="AlphaFoldDB" id="A0A8B6E1W6"/>
<dbReference type="Pfam" id="PF00658">
    <property type="entry name" value="MLLE"/>
    <property type="match status" value="1"/>
</dbReference>
<sequence>MPSLPNTNSNNYQQSNYAKKTESNNNRCYNCNAIGHYKCNCPPSKQDKWEPKRKSCYTEKQQREGTIIGTLETVDEVTDFFDVTDVLMTKIPKLCRLHDPIKTHHTSKNVFTSSKENTVLKHRIDTSHAAPVRQPLRRTPQAFEKEEEKYLRDQIETGAFYHLHLPAGHHLRFKYQSAAAVENKMFPSAVHGYIRPTTTQGQIHGNATTQMAQMKTIPIGIFTTISLTEDYQLVGDASNCFHEEDIISAFNDILYGLTLCADNIKETSDIILQMLNNCCNERVLTYFVESLFEKCLSDASFQNTGATLVQHLVCKSQTTQTFVNFRNLFLLRCKEEYLKSSETVLRLCRLAIFIGELYFNQGVAGGNIVQGIPVLRYLIKSLLLVLLEHSTDVTVSCAVQVLKDADICKPDKRLFSEVFLYLQELQSCNHLSPKTKKSIAFLLDPLDKSGFSEQTRVSSITKNEVPLTATMLADIPQQEHKQMLGERLFPLIQSMYPDLAGKVTGMLLEIDNSELLHMLESKESLVSKVNEAVAVLQAHQAKETTPATEAAN</sequence>
<comment type="caution">
    <text evidence="4">The sequence shown here is derived from an EMBL/GenBank/DDBJ whole genome shotgun (WGS) entry which is preliminary data.</text>
</comment>
<keyword evidence="5" id="KW-1185">Reference proteome</keyword>
<dbReference type="OrthoDB" id="19742at2759"/>
<dbReference type="SUPFAM" id="SSF57756">
    <property type="entry name" value="Retrovirus zinc finger-like domains"/>
    <property type="match status" value="1"/>
</dbReference>
<dbReference type="GO" id="GO:0006446">
    <property type="term" value="P:regulation of translational initiation"/>
    <property type="evidence" value="ECO:0007669"/>
    <property type="project" value="TreeGrafter"/>
</dbReference>
<dbReference type="PROSITE" id="PS50158">
    <property type="entry name" value="ZF_CCHC"/>
    <property type="match status" value="1"/>
</dbReference>
<evidence type="ECO:0000259" key="3">
    <source>
        <dbReference type="PROSITE" id="PS51309"/>
    </source>
</evidence>
<dbReference type="GO" id="GO:0008270">
    <property type="term" value="F:zinc ion binding"/>
    <property type="evidence" value="ECO:0007669"/>
    <property type="project" value="UniProtKB-KW"/>
</dbReference>
<feature type="domain" description="PABC" evidence="3">
    <location>
        <begin position="464"/>
        <end position="541"/>
    </location>
</feature>
<dbReference type="GO" id="GO:0008494">
    <property type="term" value="F:translation activator activity"/>
    <property type="evidence" value="ECO:0007669"/>
    <property type="project" value="TreeGrafter"/>
</dbReference>
<evidence type="ECO:0000313" key="5">
    <source>
        <dbReference type="Proteomes" id="UP000596742"/>
    </source>
</evidence>
<dbReference type="SUPFAM" id="SSF63570">
    <property type="entry name" value="PABC (PABP) domain"/>
    <property type="match status" value="1"/>
</dbReference>
<dbReference type="GO" id="GO:0003723">
    <property type="term" value="F:RNA binding"/>
    <property type="evidence" value="ECO:0007669"/>
    <property type="project" value="InterPro"/>
</dbReference>
<feature type="domain" description="CCHC-type" evidence="2">
    <location>
        <begin position="27"/>
        <end position="42"/>
    </location>
</feature>
<dbReference type="InterPro" id="IPR016024">
    <property type="entry name" value="ARM-type_fold"/>
</dbReference>
<dbReference type="SMART" id="SM00517">
    <property type="entry name" value="PolyA"/>
    <property type="match status" value="1"/>
</dbReference>
<name>A0A8B6E1W6_MYTGA</name>
<dbReference type="PANTHER" id="PTHR23254:SF15">
    <property type="entry name" value="POLYADENYLATE-BINDING PROTEIN-INTERACTING PROTEIN 1"/>
    <property type="match status" value="1"/>
</dbReference>
<keyword evidence="1" id="KW-0863">Zinc-finger</keyword>
<dbReference type="FunFam" id="1.10.1900.10:FF:000001">
    <property type="entry name" value="Polyadenylate-binding protein"/>
    <property type="match status" value="1"/>
</dbReference>
<reference evidence="4" key="1">
    <citation type="submission" date="2018-11" db="EMBL/GenBank/DDBJ databases">
        <authorList>
            <person name="Alioto T."/>
            <person name="Alioto T."/>
        </authorList>
    </citation>
    <scope>NUCLEOTIDE SEQUENCE</scope>
</reference>
<accession>A0A8B6E1W6</accession>